<organism evidence="4 5">
    <name type="scientific">Brachionus plicatilis</name>
    <name type="common">Marine rotifer</name>
    <name type="synonym">Brachionus muelleri</name>
    <dbReference type="NCBI Taxonomy" id="10195"/>
    <lineage>
        <taxon>Eukaryota</taxon>
        <taxon>Metazoa</taxon>
        <taxon>Spiralia</taxon>
        <taxon>Gnathifera</taxon>
        <taxon>Rotifera</taxon>
        <taxon>Eurotatoria</taxon>
        <taxon>Monogononta</taxon>
        <taxon>Pseudotrocha</taxon>
        <taxon>Ploima</taxon>
        <taxon>Brachionidae</taxon>
        <taxon>Brachionus</taxon>
    </lineage>
</organism>
<dbReference type="GO" id="GO:0005829">
    <property type="term" value="C:cytosol"/>
    <property type="evidence" value="ECO:0007669"/>
    <property type="project" value="TreeGrafter"/>
</dbReference>
<dbReference type="STRING" id="10195.A0A3M7QFR1"/>
<evidence type="ECO:0000259" key="3">
    <source>
        <dbReference type="Pfam" id="PF06110"/>
    </source>
</evidence>
<gene>
    <name evidence="4" type="ORF">BpHYR1_045684</name>
</gene>
<dbReference type="GO" id="GO:0047134">
    <property type="term" value="F:protein-disulfide reductase [NAD(P)H] activity"/>
    <property type="evidence" value="ECO:0007669"/>
    <property type="project" value="InterPro"/>
</dbReference>
<protein>
    <recommendedName>
        <fullName evidence="2">Thioredoxin domain-containing protein 17</fullName>
    </recommendedName>
</protein>
<comment type="caution">
    <text evidence="4">The sequence shown here is derived from an EMBL/GenBank/DDBJ whole genome shotgun (WGS) entry which is preliminary data.</text>
</comment>
<keyword evidence="5" id="KW-1185">Reference proteome</keyword>
<evidence type="ECO:0000256" key="2">
    <source>
        <dbReference type="ARBA" id="ARBA00016949"/>
    </source>
</evidence>
<dbReference type="PANTHER" id="PTHR12452">
    <property type="entry name" value="42-9-9 PROTEIN-RELATED"/>
    <property type="match status" value="1"/>
</dbReference>
<evidence type="ECO:0000313" key="4">
    <source>
        <dbReference type="EMBL" id="RNA10276.1"/>
    </source>
</evidence>
<dbReference type="Gene3D" id="3.40.30.10">
    <property type="entry name" value="Glutaredoxin"/>
    <property type="match status" value="1"/>
</dbReference>
<feature type="domain" description="Thioredoxin" evidence="3">
    <location>
        <begin position="11"/>
        <end position="124"/>
    </location>
</feature>
<dbReference type="Proteomes" id="UP000276133">
    <property type="component" value="Unassembled WGS sequence"/>
</dbReference>
<dbReference type="InterPro" id="IPR045108">
    <property type="entry name" value="TXNDC17-like"/>
</dbReference>
<name>A0A3M7QFR1_BRAPC</name>
<comment type="similarity">
    <text evidence="1">Belongs to the thioredoxin family.</text>
</comment>
<sequence>MAKQSVFYSLKELKTYLNSIESVNRSIFILFTGNKDLPNEQSWCPDCNVADPVVKKCLEFLSEDSEFITCFVGDRPTWKNPQNEFRTDRDIQLKCIPTLVQWKKNKVLKEDQCADEALVQMLFEG</sequence>
<accession>A0A3M7QFR1</accession>
<proteinExistence type="inferred from homology"/>
<evidence type="ECO:0000313" key="5">
    <source>
        <dbReference type="Proteomes" id="UP000276133"/>
    </source>
</evidence>
<evidence type="ECO:0000256" key="1">
    <source>
        <dbReference type="ARBA" id="ARBA00008987"/>
    </source>
</evidence>
<dbReference type="SUPFAM" id="SSF52833">
    <property type="entry name" value="Thioredoxin-like"/>
    <property type="match status" value="1"/>
</dbReference>
<dbReference type="Pfam" id="PF06110">
    <property type="entry name" value="TXD17-like_Trx"/>
    <property type="match status" value="1"/>
</dbReference>
<dbReference type="InterPro" id="IPR036249">
    <property type="entry name" value="Thioredoxin-like_sf"/>
</dbReference>
<reference evidence="4 5" key="1">
    <citation type="journal article" date="2018" name="Sci. Rep.">
        <title>Genomic signatures of local adaptation to the degree of environmental predictability in rotifers.</title>
        <authorList>
            <person name="Franch-Gras L."/>
            <person name="Hahn C."/>
            <person name="Garcia-Roger E.M."/>
            <person name="Carmona M.J."/>
            <person name="Serra M."/>
            <person name="Gomez A."/>
        </authorList>
    </citation>
    <scope>NUCLEOTIDE SEQUENCE [LARGE SCALE GENOMIC DNA]</scope>
    <source>
        <strain evidence="4">HYR1</strain>
    </source>
</reference>
<dbReference type="OrthoDB" id="78947at2759"/>
<dbReference type="PANTHER" id="PTHR12452:SF0">
    <property type="entry name" value="THIOREDOXIN DOMAIN-CONTAINING PROTEIN 17"/>
    <property type="match status" value="1"/>
</dbReference>
<dbReference type="InterPro" id="IPR010357">
    <property type="entry name" value="TXNDC17_dom"/>
</dbReference>
<dbReference type="EMBL" id="REGN01006247">
    <property type="protein sequence ID" value="RNA10276.1"/>
    <property type="molecule type" value="Genomic_DNA"/>
</dbReference>
<dbReference type="AlphaFoldDB" id="A0A3M7QFR1"/>